<dbReference type="Proteomes" id="UP001454086">
    <property type="component" value="Unassembled WGS sequence"/>
</dbReference>
<reference evidence="1 2" key="1">
    <citation type="submission" date="2024-03" db="EMBL/GenBank/DDBJ databases">
        <title>Human intestinal bacterial collection.</title>
        <authorList>
            <person name="Pauvert C."/>
            <person name="Hitch T.C.A."/>
            <person name="Clavel T."/>
        </authorList>
    </citation>
    <scope>NUCLEOTIDE SEQUENCE [LARGE SCALE GENOMIC DNA]</scope>
    <source>
        <strain evidence="1 2">CLA-SR-H021</strain>
    </source>
</reference>
<gene>
    <name evidence="1" type="ORF">WMQ36_20720</name>
</gene>
<evidence type="ECO:0000313" key="1">
    <source>
        <dbReference type="EMBL" id="MEQ2427394.1"/>
    </source>
</evidence>
<name>A0ABV1DE28_9FIRM</name>
<keyword evidence="2" id="KW-1185">Reference proteome</keyword>
<comment type="caution">
    <text evidence="1">The sequence shown here is derived from an EMBL/GenBank/DDBJ whole genome shotgun (WGS) entry which is preliminary data.</text>
</comment>
<proteinExistence type="predicted"/>
<accession>A0ABV1DE28</accession>
<evidence type="ECO:0000313" key="2">
    <source>
        <dbReference type="Proteomes" id="UP001454086"/>
    </source>
</evidence>
<dbReference type="SUPFAM" id="SSF50447">
    <property type="entry name" value="Translation proteins"/>
    <property type="match status" value="1"/>
</dbReference>
<sequence length="111" mass="12337">MFRMFQKKKSQEPLFIYRIEDTFAMKSGDCVVTGQVVQGSAGVNDTVWYMDARGTRQFCVVISGIEYGREGMKKTAKVNPSGTYGSHYGILIKGYPKEMFEIGGTLQAGNC</sequence>
<dbReference type="EMBL" id="JBBMFM010000103">
    <property type="protein sequence ID" value="MEQ2427394.1"/>
    <property type="molecule type" value="Genomic_DNA"/>
</dbReference>
<dbReference type="InterPro" id="IPR009000">
    <property type="entry name" value="Transl_B-barrel_sf"/>
</dbReference>
<dbReference type="RefSeq" id="WP_008721043.1">
    <property type="nucleotide sequence ID" value="NZ_JAJFDX010000015.1"/>
</dbReference>
<dbReference type="Gene3D" id="2.40.30.10">
    <property type="entry name" value="Translation factors"/>
    <property type="match status" value="1"/>
</dbReference>
<protein>
    <submittedName>
        <fullName evidence="1">Uncharacterized protein</fullName>
    </submittedName>
</protein>
<organism evidence="1 2">
    <name type="scientific">Enterocloster hominis</name>
    <name type="common">ex Hitch et al. 2024</name>
    <dbReference type="NCBI Taxonomy" id="1917870"/>
    <lineage>
        <taxon>Bacteria</taxon>
        <taxon>Bacillati</taxon>
        <taxon>Bacillota</taxon>
        <taxon>Clostridia</taxon>
        <taxon>Lachnospirales</taxon>
        <taxon>Lachnospiraceae</taxon>
        <taxon>Enterocloster</taxon>
    </lineage>
</organism>